<organism evidence="1 2">
    <name type="scientific">Hoeflea prorocentri</name>
    <dbReference type="NCBI Taxonomy" id="1922333"/>
    <lineage>
        <taxon>Bacteria</taxon>
        <taxon>Pseudomonadati</taxon>
        <taxon>Pseudomonadota</taxon>
        <taxon>Alphaproteobacteria</taxon>
        <taxon>Hyphomicrobiales</taxon>
        <taxon>Rhizobiaceae</taxon>
        <taxon>Hoeflea</taxon>
    </lineage>
</organism>
<dbReference type="Gene3D" id="2.60.40.1880">
    <property type="entry name" value="Invasion associated locus B (IalB) protein"/>
    <property type="match status" value="1"/>
</dbReference>
<gene>
    <name evidence="1" type="ORF">OQ273_01455</name>
</gene>
<name>A0A9X3ZFP3_9HYPH</name>
<evidence type="ECO:0000313" key="1">
    <source>
        <dbReference type="EMBL" id="MDA5397224.1"/>
    </source>
</evidence>
<dbReference type="InterPro" id="IPR038696">
    <property type="entry name" value="IalB_sf"/>
</dbReference>
<dbReference type="Proteomes" id="UP001151234">
    <property type="component" value="Unassembled WGS sequence"/>
</dbReference>
<comment type="caution">
    <text evidence="1">The sequence shown here is derived from an EMBL/GenBank/DDBJ whole genome shotgun (WGS) entry which is preliminary data.</text>
</comment>
<evidence type="ECO:0000313" key="2">
    <source>
        <dbReference type="Proteomes" id="UP001151234"/>
    </source>
</evidence>
<accession>A0A9X3ZFP3</accession>
<sequence length="155" mass="17135">MPDADVRVFKDWRVVCADRRPQDDAHAIRACTIRPYPDPFTERGGVISLVGRVVTTPTSREPLTLFVLKTRQGFLIPNGVELRIDQKKTHLLAYHSCDRGACTVPFAMTGALREAFEKGGQAQISVSTKQASKTHVTFSLLGFSAAIKAFEDSTR</sequence>
<proteinExistence type="predicted"/>
<dbReference type="Pfam" id="PF06776">
    <property type="entry name" value="IalB"/>
    <property type="match status" value="1"/>
</dbReference>
<dbReference type="RefSeq" id="WP_271292082.1">
    <property type="nucleotide sequence ID" value="NZ_JAPJZI010000001.1"/>
</dbReference>
<dbReference type="AlphaFoldDB" id="A0A9X3ZFP3"/>
<dbReference type="EMBL" id="JAPJZI010000001">
    <property type="protein sequence ID" value="MDA5397224.1"/>
    <property type="molecule type" value="Genomic_DNA"/>
</dbReference>
<reference evidence="1" key="1">
    <citation type="submission" date="2022-11" db="EMBL/GenBank/DDBJ databases">
        <title>Draft genome sequence of Hoeflea poritis E7-10 and Hoeflea prorocentri PM5-8, separated from scleractinian coral Porites lutea and marine dinoflagellate.</title>
        <authorList>
            <person name="Zhang G."/>
            <person name="Wei Q."/>
            <person name="Cai L."/>
        </authorList>
    </citation>
    <scope>NUCLEOTIDE SEQUENCE</scope>
    <source>
        <strain evidence="1">PM5-8</strain>
    </source>
</reference>
<dbReference type="InterPro" id="IPR010642">
    <property type="entry name" value="Invasion_prot_B"/>
</dbReference>
<keyword evidence="2" id="KW-1185">Reference proteome</keyword>
<protein>
    <submittedName>
        <fullName evidence="1">Invasion associated locus B family protein</fullName>
    </submittedName>
</protein>